<dbReference type="EMBL" id="FN647726">
    <property type="protein sequence ID" value="CBJ28390.1"/>
    <property type="molecule type" value="Genomic_DNA"/>
</dbReference>
<dbReference type="PANTHER" id="PTHR13366:SF0">
    <property type="entry name" value="HEAT REPEAT-CONTAINING PROTEIN 6"/>
    <property type="match status" value="1"/>
</dbReference>
<feature type="region of interest" description="Disordered" evidence="1">
    <location>
        <begin position="1397"/>
        <end position="1420"/>
    </location>
</feature>
<sequence>MPGERRPHRWAGGSSAGSSTPPSSSRRTNSAASSPGSRKQQQQGQQQQRWGSSLSTQRRERTVVWASCLRKVQALRQGGSWQRAESGGTPAGAGAGAAAVSPSDDGILAHGGRASGDRAGAGTAAFPARPEQLDGAELNEQLGILARLTYPNSSISPQDAGFMLSALCEAVPRSSRGLSARVAQLFELLCAKQQRVSFLAWQLNIVLDLFVASLPSAAAEVQVAPPPPPPAPAEEDSPPPPRPPRPLSGQRDCTRALAQLLYENGERLGTRFDDVVPPLLRLADPSAIDLDTRHAALDALANLCLKNWAGFAEQQRQAICSCLTRNFVAHWARVRLQALALLESMAAKDAKSMYPHWALFFAPYVPGAVSGGGACGGDAAAATPGEVSEGGGGSTRPVVLPAGLVSIMESDHAPQVSPLRKWMMLAAATRGGGGGGGGIGERVESMMLRLHRSLVLCLAQEKSPAVVAKLCSCTGALIAEMPYATSQAASGAPPHPPPRGGGSSSGARRGSRRGGGGGNSGGGGGVEESLGDLLRELARLMVDVAAEPSARIAASQALTAVFSTKEPIAAIDSFLLSFRCSAAGGLPSSCRGSWGGSRATPPPSSPASAARRGNGANAVAGSGAWSPLPLRPGSADDRGNRFVGGVARNGGVKQQQQQQEQQDKQPSPPGERASGGGGGGDSSNSSWSNGGGGTGGAYVGGRAGGGLRASDREGVRASDQMPPPLPREATVDDDTAPAAAAATAAAAAGLASASEGANGRGDGVDGGGSDSFVDRLIALAGAPGQLRAEALGLLTRIGRSYPAHLSGGCTARGTVAEKTTATTWERVSALLLRCFADPDQNLRLHALKVLEALLLARAEQAAAAAEALPVAGEKSSGTAGGAAPAAESVSPKQKPRSETAAAAGGLSAEGVAATGGGGGGSGGKVWRDLVQKHLQRALEDPYHGVRAVACSCHASLLKSDWEAFSDRERERCLGRVLAATRDRAAGVNILACRVVAGVMTMAGQEGAAAWCRDPEFLHRCAARLQEMMEDTKPPPPPPPPEGTRDCQVSPAAGTGAGTGDLIPRPRLRSLCDGALRLTATEPDHAAGSAVRALGYLAWGLDPDNFGGGGDGWGGKDGVVKARERDNESAVPLLPVGGDEDDAVASGRTVEAAAAAAVGRPVQERGGEGFGESGEEDGGDRDLQDKAILALSTRLAPDKGDRELGNYGAGGGGGSGGGDRRAEIAGAKCRSEPLLVELLHRPWDCPVREGGASEGREGPVGARAHAVLREARAVLDDNHLKVRTHAAHALKAVLDARAYGDQLPSILGGCLRGLAACKSRSVVADPTQMRYAGDLEVALRSLVLHILIALVALGDDASSSASAGKPGGAADCGGGGGGPSAALLGEYADELLEVLSSPESDAALSPSELSPYYRPRPRRRRLPIEDFQSVARGIPHQDGRNQQDEMTSARFQLVEPQQRPGGPSPRLITEAVLAATAEGLTCLLGGAGAGGRRRHRGDHHGGNGARGNGEEGVVAGSSGDCGGRGGGGEEVATELSSSLVSKQTWAACVAEAGRRRLRVDRLLGGGKNSTRSGSSEGGIVWEAEDGPGRVRVVTAAMAEGGGGGRREEEEEEEEEEEL</sequence>
<feature type="region of interest" description="Disordered" evidence="1">
    <location>
        <begin position="1155"/>
        <end position="1181"/>
    </location>
</feature>
<dbReference type="OrthoDB" id="422637at2759"/>
<dbReference type="InParanoid" id="D7FH12"/>
<protein>
    <recommendedName>
        <fullName evidence="4">DUF4042 domain-containing protein</fullName>
    </recommendedName>
</protein>
<dbReference type="PANTHER" id="PTHR13366">
    <property type="entry name" value="MALARIA ANTIGEN-RELATED"/>
    <property type="match status" value="1"/>
</dbReference>
<feature type="region of interest" description="Disordered" evidence="1">
    <location>
        <begin position="873"/>
        <end position="905"/>
    </location>
</feature>
<reference evidence="2 3" key="1">
    <citation type="journal article" date="2010" name="Nature">
        <title>The Ectocarpus genome and the independent evolution of multicellularity in brown algae.</title>
        <authorList>
            <person name="Cock J.M."/>
            <person name="Sterck L."/>
            <person name="Rouze P."/>
            <person name="Scornet D."/>
            <person name="Allen A.E."/>
            <person name="Amoutzias G."/>
            <person name="Anthouard V."/>
            <person name="Artiguenave F."/>
            <person name="Aury J.M."/>
            <person name="Badger J.H."/>
            <person name="Beszteri B."/>
            <person name="Billiau K."/>
            <person name="Bonnet E."/>
            <person name="Bothwell J.H."/>
            <person name="Bowler C."/>
            <person name="Boyen C."/>
            <person name="Brownlee C."/>
            <person name="Carrano C.J."/>
            <person name="Charrier B."/>
            <person name="Cho G.Y."/>
            <person name="Coelho S.M."/>
            <person name="Collen J."/>
            <person name="Corre E."/>
            <person name="Da Silva C."/>
            <person name="Delage L."/>
            <person name="Delaroque N."/>
            <person name="Dittami S.M."/>
            <person name="Doulbeau S."/>
            <person name="Elias M."/>
            <person name="Farnham G."/>
            <person name="Gachon C.M."/>
            <person name="Gschloessl B."/>
            <person name="Heesch S."/>
            <person name="Jabbari K."/>
            <person name="Jubin C."/>
            <person name="Kawai H."/>
            <person name="Kimura K."/>
            <person name="Kloareg B."/>
            <person name="Kupper F.C."/>
            <person name="Lang D."/>
            <person name="Le Bail A."/>
            <person name="Leblanc C."/>
            <person name="Lerouge P."/>
            <person name="Lohr M."/>
            <person name="Lopez P.J."/>
            <person name="Martens C."/>
            <person name="Maumus F."/>
            <person name="Michel G."/>
            <person name="Miranda-Saavedra D."/>
            <person name="Morales J."/>
            <person name="Moreau H."/>
            <person name="Motomura T."/>
            <person name="Nagasato C."/>
            <person name="Napoli C.A."/>
            <person name="Nelson D.R."/>
            <person name="Nyvall-Collen P."/>
            <person name="Peters A.F."/>
            <person name="Pommier C."/>
            <person name="Potin P."/>
            <person name="Poulain J."/>
            <person name="Quesneville H."/>
            <person name="Read B."/>
            <person name="Rensing S.A."/>
            <person name="Ritter A."/>
            <person name="Rousvoal S."/>
            <person name="Samanta M."/>
            <person name="Samson G."/>
            <person name="Schroeder D.C."/>
            <person name="Segurens B."/>
            <person name="Strittmatter M."/>
            <person name="Tonon T."/>
            <person name="Tregear J.W."/>
            <person name="Valentin K."/>
            <person name="von Dassow P."/>
            <person name="Yamagishi T."/>
            <person name="Van de Peer Y."/>
            <person name="Wincker P."/>
        </authorList>
    </citation>
    <scope>NUCLEOTIDE SEQUENCE [LARGE SCALE GENOMIC DNA]</scope>
    <source>
        <strain evidence="3">Ec32 / CCAP1310/4</strain>
    </source>
</reference>
<feature type="region of interest" description="Disordered" evidence="1">
    <location>
        <begin position="1198"/>
        <end position="1219"/>
    </location>
</feature>
<gene>
    <name evidence="2" type="ORF">Esi_0104_0093</name>
</gene>
<dbReference type="Gene3D" id="1.25.10.10">
    <property type="entry name" value="Leucine-rich Repeat Variant"/>
    <property type="match status" value="2"/>
</dbReference>
<name>D7FH12_ECTSI</name>
<feature type="compositionally biased region" description="Gly residues" evidence="1">
    <location>
        <begin position="1518"/>
        <end position="1528"/>
    </location>
</feature>
<dbReference type="InterPro" id="IPR011989">
    <property type="entry name" value="ARM-like"/>
</dbReference>
<feature type="compositionally biased region" description="Low complexity" evidence="1">
    <location>
        <begin position="11"/>
        <end position="48"/>
    </location>
</feature>
<feature type="region of interest" description="Disordered" evidence="1">
    <location>
        <begin position="1"/>
        <end position="57"/>
    </location>
</feature>
<dbReference type="InterPro" id="IPR052107">
    <property type="entry name" value="HEAT6"/>
</dbReference>
<evidence type="ECO:0000313" key="2">
    <source>
        <dbReference type="EMBL" id="CBJ28390.1"/>
    </source>
</evidence>
<feature type="compositionally biased region" description="Gly residues" evidence="1">
    <location>
        <begin position="1206"/>
        <end position="1216"/>
    </location>
</feature>
<feature type="region of interest" description="Disordered" evidence="1">
    <location>
        <begin position="221"/>
        <end position="250"/>
    </location>
</feature>
<feature type="region of interest" description="Disordered" evidence="1">
    <location>
        <begin position="1597"/>
        <end position="1617"/>
    </location>
</feature>
<evidence type="ECO:0008006" key="4">
    <source>
        <dbReference type="Google" id="ProtNLM"/>
    </source>
</evidence>
<feature type="region of interest" description="Disordered" evidence="1">
    <location>
        <begin position="487"/>
        <end position="527"/>
    </location>
</feature>
<dbReference type="InterPro" id="IPR016024">
    <property type="entry name" value="ARM-type_fold"/>
</dbReference>
<feature type="region of interest" description="Disordered" evidence="1">
    <location>
        <begin position="1487"/>
        <end position="1528"/>
    </location>
</feature>
<feature type="region of interest" description="Disordered" evidence="1">
    <location>
        <begin position="1562"/>
        <end position="1582"/>
    </location>
</feature>
<dbReference type="SUPFAM" id="SSF48371">
    <property type="entry name" value="ARM repeat"/>
    <property type="match status" value="1"/>
</dbReference>
<feature type="compositionally biased region" description="Pro residues" evidence="1">
    <location>
        <begin position="224"/>
        <end position="246"/>
    </location>
</feature>
<dbReference type="Proteomes" id="UP000002630">
    <property type="component" value="Linkage Group LG27"/>
</dbReference>
<feature type="compositionally biased region" description="Gly residues" evidence="1">
    <location>
        <begin position="689"/>
        <end position="707"/>
    </location>
</feature>
<feature type="region of interest" description="Disordered" evidence="1">
    <location>
        <begin position="76"/>
        <end position="100"/>
    </location>
</feature>
<feature type="region of interest" description="Disordered" evidence="1">
    <location>
        <begin position="1028"/>
        <end position="1065"/>
    </location>
</feature>
<accession>D7FH12</accession>
<evidence type="ECO:0000313" key="3">
    <source>
        <dbReference type="Proteomes" id="UP000002630"/>
    </source>
</evidence>
<organism evidence="2 3">
    <name type="scientific">Ectocarpus siliculosus</name>
    <name type="common">Brown alga</name>
    <name type="synonym">Conferva siliculosa</name>
    <dbReference type="NCBI Taxonomy" id="2880"/>
    <lineage>
        <taxon>Eukaryota</taxon>
        <taxon>Sar</taxon>
        <taxon>Stramenopiles</taxon>
        <taxon>Ochrophyta</taxon>
        <taxon>PX clade</taxon>
        <taxon>Phaeophyceae</taxon>
        <taxon>Ectocarpales</taxon>
        <taxon>Ectocarpaceae</taxon>
        <taxon>Ectocarpus</taxon>
    </lineage>
</organism>
<feature type="compositionally biased region" description="Low complexity" evidence="1">
    <location>
        <begin position="1403"/>
        <end position="1412"/>
    </location>
</feature>
<feature type="compositionally biased region" description="Acidic residues" evidence="1">
    <location>
        <begin position="1607"/>
        <end position="1617"/>
    </location>
</feature>
<proteinExistence type="predicted"/>
<dbReference type="EMBL" id="FN649752">
    <property type="protein sequence ID" value="CBJ28390.1"/>
    <property type="molecule type" value="Genomic_DNA"/>
</dbReference>
<keyword evidence="3" id="KW-1185">Reference proteome</keyword>
<feature type="compositionally biased region" description="Gly residues" evidence="1">
    <location>
        <begin position="513"/>
        <end position="526"/>
    </location>
</feature>
<evidence type="ECO:0000256" key="1">
    <source>
        <dbReference type="SAM" id="MobiDB-lite"/>
    </source>
</evidence>
<feature type="compositionally biased region" description="Low complexity" evidence="1">
    <location>
        <begin position="606"/>
        <end position="626"/>
    </location>
</feature>
<feature type="region of interest" description="Disordered" evidence="1">
    <location>
        <begin position="589"/>
        <end position="740"/>
    </location>
</feature>